<keyword evidence="2" id="KW-0472">Membrane</keyword>
<dbReference type="OrthoDB" id="2087351at2"/>
<sequence length="339" mass="39394">MLHVLVVILKLIGIIILTILLLALFLLTIVLFVPVRYRAYAIKKDERYAKANVSWLLHLLHFNLYYDENGLQTTLKIAGISSQNWQDLFLKIKRIFVRKNGIKSPSSDKKKRSSQKKKKSQEVIVKEKKEESYEFDSKTITEHPKLSKETKVESQRQNTDEKKIPKNENNKIIDSAPTPKAKQPKKKSIHWLNKIIKKIKNIIARFKNIAKKVILTLRNAKDKIEEIKSFLQDEGNRQAFILGKGQLYRLIRHIKPKKYKINLKFGTGDPASTGQVLGILGMLMPLYKKNATIIPDFENIILEGHIYMKGRITIAKLLLLGFQLYRDKNVKRCYQMIMD</sequence>
<comment type="caution">
    <text evidence="3">The sequence shown here is derived from an EMBL/GenBank/DDBJ whole genome shotgun (WGS) entry which is preliminary data.</text>
</comment>
<feature type="region of interest" description="Disordered" evidence="1">
    <location>
        <begin position="102"/>
        <end position="124"/>
    </location>
</feature>
<keyword evidence="2" id="KW-1133">Transmembrane helix</keyword>
<feature type="transmembrane region" description="Helical" evidence="2">
    <location>
        <begin position="6"/>
        <end position="33"/>
    </location>
</feature>
<feature type="compositionally biased region" description="Basic residues" evidence="1">
    <location>
        <begin position="109"/>
        <end position="119"/>
    </location>
</feature>
<dbReference type="Pfam" id="PF11167">
    <property type="entry name" value="DUF2953"/>
    <property type="match status" value="1"/>
</dbReference>
<feature type="compositionally biased region" description="Basic and acidic residues" evidence="1">
    <location>
        <begin position="144"/>
        <end position="171"/>
    </location>
</feature>
<dbReference type="Proteomes" id="UP000461768">
    <property type="component" value="Unassembled WGS sequence"/>
</dbReference>
<accession>A0A7V7UCI6</accession>
<reference evidence="3 4" key="2">
    <citation type="submission" date="2020-02" db="EMBL/GenBank/DDBJ databases">
        <title>Candidatus Galacturonibacter soehngenii shows hetero-acetogenic catabolism of galacturonic acid but lacks a canonical carbon monoxide dehydrogenase/acetyl-CoA synthase complex.</title>
        <authorList>
            <person name="Diender M."/>
            <person name="Stouten G.R."/>
            <person name="Petersen J.F."/>
            <person name="Nielsen P.H."/>
            <person name="Dueholm M.S."/>
            <person name="Pronk J.T."/>
            <person name="Van Loosdrecht M.C.M."/>
        </authorList>
    </citation>
    <scope>NUCLEOTIDE SEQUENCE [LARGE SCALE GENOMIC DNA]</scope>
    <source>
        <strain evidence="3">GalUA</strain>
    </source>
</reference>
<reference evidence="3 4" key="1">
    <citation type="submission" date="2019-09" db="EMBL/GenBank/DDBJ databases">
        <authorList>
            <person name="Valk L.C."/>
        </authorList>
    </citation>
    <scope>NUCLEOTIDE SEQUENCE [LARGE SCALE GENOMIC DNA]</scope>
    <source>
        <strain evidence="3">GalUA</strain>
    </source>
</reference>
<dbReference type="InterPro" id="IPR021338">
    <property type="entry name" value="DUF2953"/>
</dbReference>
<dbReference type="RefSeq" id="WP_151142101.1">
    <property type="nucleotide sequence ID" value="NZ_WAGX01000004.1"/>
</dbReference>
<evidence type="ECO:0000313" key="4">
    <source>
        <dbReference type="Proteomes" id="UP000461768"/>
    </source>
</evidence>
<name>A0A7V7UCI6_9FIRM</name>
<dbReference type="AlphaFoldDB" id="A0A7V7UCI6"/>
<evidence type="ECO:0000256" key="2">
    <source>
        <dbReference type="SAM" id="Phobius"/>
    </source>
</evidence>
<keyword evidence="4" id="KW-1185">Reference proteome</keyword>
<feature type="compositionally biased region" description="Low complexity" evidence="1">
    <location>
        <begin position="172"/>
        <end position="181"/>
    </location>
</feature>
<evidence type="ECO:0000256" key="1">
    <source>
        <dbReference type="SAM" id="MobiDB-lite"/>
    </source>
</evidence>
<keyword evidence="2" id="KW-0812">Transmembrane</keyword>
<proteinExistence type="predicted"/>
<evidence type="ECO:0000313" key="3">
    <source>
        <dbReference type="EMBL" id="KAB1439522.1"/>
    </source>
</evidence>
<feature type="region of interest" description="Disordered" evidence="1">
    <location>
        <begin position="144"/>
        <end position="186"/>
    </location>
</feature>
<protein>
    <submittedName>
        <fullName evidence="3">DUF2953 domain-containing protein</fullName>
    </submittedName>
</protein>
<organism evidence="3 4">
    <name type="scientific">Candidatus Galacturonatibacter soehngenii</name>
    <dbReference type="NCBI Taxonomy" id="2307010"/>
    <lineage>
        <taxon>Bacteria</taxon>
        <taxon>Bacillati</taxon>
        <taxon>Bacillota</taxon>
        <taxon>Clostridia</taxon>
        <taxon>Lachnospirales</taxon>
        <taxon>Lachnospiraceae</taxon>
        <taxon>Candidatus Galacturonatibacter</taxon>
    </lineage>
</organism>
<gene>
    <name evidence="3" type="ORF">F7O84_03780</name>
</gene>
<dbReference type="EMBL" id="WAGX01000004">
    <property type="protein sequence ID" value="KAB1439522.1"/>
    <property type="molecule type" value="Genomic_DNA"/>
</dbReference>